<evidence type="ECO:0000256" key="1">
    <source>
        <dbReference type="ARBA" id="ARBA00022630"/>
    </source>
</evidence>
<organism evidence="7 8">
    <name type="scientific">Bondarzewia mesenterica</name>
    <dbReference type="NCBI Taxonomy" id="1095465"/>
    <lineage>
        <taxon>Eukaryota</taxon>
        <taxon>Fungi</taxon>
        <taxon>Dikarya</taxon>
        <taxon>Basidiomycota</taxon>
        <taxon>Agaricomycotina</taxon>
        <taxon>Agaricomycetes</taxon>
        <taxon>Russulales</taxon>
        <taxon>Bondarzewiaceae</taxon>
        <taxon>Bondarzewia</taxon>
    </lineage>
</organism>
<keyword evidence="3" id="KW-0157">Chromophore</keyword>
<feature type="region of interest" description="Disordered" evidence="5">
    <location>
        <begin position="1"/>
        <end position="28"/>
    </location>
</feature>
<dbReference type="GO" id="GO:0006355">
    <property type="term" value="P:regulation of DNA-templated transcription"/>
    <property type="evidence" value="ECO:0007669"/>
    <property type="project" value="InterPro"/>
</dbReference>
<dbReference type="PANTHER" id="PTHR47429:SF7">
    <property type="entry name" value="GATA-FACTOR"/>
    <property type="match status" value="1"/>
</dbReference>
<dbReference type="AlphaFoldDB" id="A0A4S4LXW1"/>
<comment type="caution">
    <text evidence="7">The sequence shown here is derived from an EMBL/GenBank/DDBJ whole genome shotgun (WGS) entry which is preliminary data.</text>
</comment>
<dbReference type="Pfam" id="PF00989">
    <property type="entry name" value="PAS"/>
    <property type="match status" value="1"/>
</dbReference>
<dbReference type="PANTHER" id="PTHR47429">
    <property type="entry name" value="PROTEIN TWIN LOV 1"/>
    <property type="match status" value="1"/>
</dbReference>
<feature type="domain" description="PAS" evidence="6">
    <location>
        <begin position="439"/>
        <end position="502"/>
    </location>
</feature>
<evidence type="ECO:0000313" key="7">
    <source>
        <dbReference type="EMBL" id="THH17372.1"/>
    </source>
</evidence>
<protein>
    <recommendedName>
        <fullName evidence="6">PAS domain-containing protein</fullName>
    </recommendedName>
</protein>
<dbReference type="NCBIfam" id="TIGR00229">
    <property type="entry name" value="sensory_box"/>
    <property type="match status" value="1"/>
</dbReference>
<evidence type="ECO:0000256" key="5">
    <source>
        <dbReference type="SAM" id="MobiDB-lite"/>
    </source>
</evidence>
<accession>A0A4S4LXW1</accession>
<evidence type="ECO:0000256" key="2">
    <source>
        <dbReference type="ARBA" id="ARBA00022643"/>
    </source>
</evidence>
<feature type="compositionally biased region" description="Basic and acidic residues" evidence="5">
    <location>
        <begin position="1"/>
        <end position="16"/>
    </location>
</feature>
<name>A0A4S4LXW1_9AGAM</name>
<dbReference type="PROSITE" id="PS50112">
    <property type="entry name" value="PAS"/>
    <property type="match status" value="2"/>
</dbReference>
<dbReference type="EMBL" id="SGPL01000114">
    <property type="protein sequence ID" value="THH17372.1"/>
    <property type="molecule type" value="Genomic_DNA"/>
</dbReference>
<evidence type="ECO:0000256" key="3">
    <source>
        <dbReference type="ARBA" id="ARBA00022991"/>
    </source>
</evidence>
<dbReference type="Gene3D" id="3.30.450.20">
    <property type="entry name" value="PAS domain"/>
    <property type="match status" value="2"/>
</dbReference>
<dbReference type="SUPFAM" id="SSF55785">
    <property type="entry name" value="PYP-like sensor domain (PAS domain)"/>
    <property type="match status" value="3"/>
</dbReference>
<gene>
    <name evidence="7" type="ORF">EW146_g3427</name>
</gene>
<dbReference type="InterPro" id="IPR035965">
    <property type="entry name" value="PAS-like_dom_sf"/>
</dbReference>
<keyword evidence="8" id="KW-1185">Reference proteome</keyword>
<keyword evidence="4" id="KW-0175">Coiled coil</keyword>
<feature type="compositionally biased region" description="Polar residues" evidence="5">
    <location>
        <begin position="17"/>
        <end position="26"/>
    </location>
</feature>
<dbReference type="Proteomes" id="UP000310158">
    <property type="component" value="Unassembled WGS sequence"/>
</dbReference>
<feature type="domain" description="PAS" evidence="6">
    <location>
        <begin position="241"/>
        <end position="266"/>
    </location>
</feature>
<keyword evidence="2" id="KW-0288">FMN</keyword>
<dbReference type="CDD" id="cd00130">
    <property type="entry name" value="PAS"/>
    <property type="match status" value="2"/>
</dbReference>
<reference evidence="7 8" key="1">
    <citation type="submission" date="2019-02" db="EMBL/GenBank/DDBJ databases">
        <title>Genome sequencing of the rare red list fungi Bondarzewia mesenterica.</title>
        <authorList>
            <person name="Buettner E."/>
            <person name="Kellner H."/>
        </authorList>
    </citation>
    <scope>NUCLEOTIDE SEQUENCE [LARGE SCALE GENOMIC DNA]</scope>
    <source>
        <strain evidence="7 8">DSM 108281</strain>
    </source>
</reference>
<keyword evidence="1" id="KW-0285">Flavoprotein</keyword>
<proteinExistence type="predicted"/>
<feature type="coiled-coil region" evidence="4">
    <location>
        <begin position="742"/>
        <end position="776"/>
    </location>
</feature>
<dbReference type="OrthoDB" id="447251at2759"/>
<evidence type="ECO:0000259" key="6">
    <source>
        <dbReference type="PROSITE" id="PS50112"/>
    </source>
</evidence>
<sequence length="856" mass="93058">MPFERYLQRDEHRRSDSLTPEYNPQPNHALYEDVVHPRPFQFQMPQFMFEGPPTLAPGGGAEVLPPGFFNSPGSMASSWLSNSGFTPKAAEDLYSAPLPSKYVAYNQQDSLSTQTSAGLSNPPVSLPGRLSSSTVSHLQSNPTLYAPNAYSPMQTVPTPSLSTMLGSSTFVHANMGQVMPQFSMSSSLSASSALGLPVYSSSGFDLLSILARVATRTNPKIVLGPVDLSCSFVVVDVRRYDSPIVYASPSFCRLTGYAEHEVLGRNCRFLQAPDGIVGRGEDRRYTSPVAVSYLHKSLVADKECQTSMINYRKDGSAFMNLVTVIPVTGGAGNSPEENEEVIYHVGFQVDLTEQPNAILRKLRDGSYMVNYSANLAIPSTGMVSHARERRHNAYALNAVSQDLKVLLNDEAFLEAVSPTSVSEGKSEWYDGNQTLSLLLLDATPDFLLVLSLKGSFLYVAPSVRRVLGFEPDELVGKSIADYCHPSDVVPLMRELKESSTTTSAASAECQLGVAMYPGLVHSPKSVNLLFRARQKDDQYVWVECRGRLHVEPGKGRKAIILSARVRSMPCLDWAAVPATGPGPGLGGGGGVGDNGDAEAAEQEVWGMLSTGGTVLFMGAGVKSIMGWGVGEVIGMSVADFVTRSRRLLEDALRRAERGGIGKPESVVCGVRRKSGETVELNIVLYPPSPPTSGTRLSQPIVCQFRYAQFAGSSGTPSPSSIAIGNVFEELDTARNSSWQYELQQLKIANQRLMADIDALETTVESQERQWANAQAANESLYASHLPPHLSQPPLQQVHTQPSRYPSHTQAMPHSMAAGPTMHLQHSAHQQQDWGMQLPVVENPLKRRWDIAQHDLS</sequence>
<evidence type="ECO:0000256" key="4">
    <source>
        <dbReference type="SAM" id="Coils"/>
    </source>
</evidence>
<dbReference type="SMART" id="SM00091">
    <property type="entry name" value="PAS"/>
    <property type="match status" value="3"/>
</dbReference>
<evidence type="ECO:0000313" key="8">
    <source>
        <dbReference type="Proteomes" id="UP000310158"/>
    </source>
</evidence>
<dbReference type="Pfam" id="PF13426">
    <property type="entry name" value="PAS_9"/>
    <property type="match status" value="1"/>
</dbReference>
<dbReference type="InterPro" id="IPR013767">
    <property type="entry name" value="PAS_fold"/>
</dbReference>
<dbReference type="InterPro" id="IPR000014">
    <property type="entry name" value="PAS"/>
</dbReference>
<dbReference type="GO" id="GO:0005634">
    <property type="term" value="C:nucleus"/>
    <property type="evidence" value="ECO:0007669"/>
    <property type="project" value="TreeGrafter"/>
</dbReference>